<comment type="caution">
    <text evidence="2">The sequence shown here is derived from an EMBL/GenBank/DDBJ whole genome shotgun (WGS) entry which is preliminary data.</text>
</comment>
<dbReference type="Proteomes" id="UP000314294">
    <property type="component" value="Unassembled WGS sequence"/>
</dbReference>
<feature type="region of interest" description="Disordered" evidence="1">
    <location>
        <begin position="24"/>
        <end position="43"/>
    </location>
</feature>
<name>A0A4Z2H6D2_9TELE</name>
<gene>
    <name evidence="2" type="ORF">EYF80_028733</name>
</gene>
<sequence length="153" mass="16152">MSVAHSPAAHSNFTRIDLEAEFSRAPPSADAPAQSPASEARTGSLAPFTAVVASVRRIDHEARPLFILHESKVQLHLAVRPSPQPTACSGTLEKGVGEEDLFGTVLQRHLANKSSSRSAETEGFVTLSGASEPEAGLINETAEYSAAVQHRAV</sequence>
<organism evidence="2 3">
    <name type="scientific">Liparis tanakae</name>
    <name type="common">Tanaka's snailfish</name>
    <dbReference type="NCBI Taxonomy" id="230148"/>
    <lineage>
        <taxon>Eukaryota</taxon>
        <taxon>Metazoa</taxon>
        <taxon>Chordata</taxon>
        <taxon>Craniata</taxon>
        <taxon>Vertebrata</taxon>
        <taxon>Euteleostomi</taxon>
        <taxon>Actinopterygii</taxon>
        <taxon>Neopterygii</taxon>
        <taxon>Teleostei</taxon>
        <taxon>Neoteleostei</taxon>
        <taxon>Acanthomorphata</taxon>
        <taxon>Eupercaria</taxon>
        <taxon>Perciformes</taxon>
        <taxon>Cottioidei</taxon>
        <taxon>Cottales</taxon>
        <taxon>Liparidae</taxon>
        <taxon>Liparis</taxon>
    </lineage>
</organism>
<evidence type="ECO:0000313" key="3">
    <source>
        <dbReference type="Proteomes" id="UP000314294"/>
    </source>
</evidence>
<proteinExistence type="predicted"/>
<evidence type="ECO:0000313" key="2">
    <source>
        <dbReference type="EMBL" id="TNN61080.1"/>
    </source>
</evidence>
<evidence type="ECO:0000256" key="1">
    <source>
        <dbReference type="SAM" id="MobiDB-lite"/>
    </source>
</evidence>
<dbReference type="EMBL" id="SRLO01000322">
    <property type="protein sequence ID" value="TNN61080.1"/>
    <property type="molecule type" value="Genomic_DNA"/>
</dbReference>
<keyword evidence="3" id="KW-1185">Reference proteome</keyword>
<feature type="compositionally biased region" description="Low complexity" evidence="1">
    <location>
        <begin position="24"/>
        <end position="40"/>
    </location>
</feature>
<accession>A0A4Z2H6D2</accession>
<reference evidence="2 3" key="1">
    <citation type="submission" date="2019-03" db="EMBL/GenBank/DDBJ databases">
        <title>First draft genome of Liparis tanakae, snailfish: a comprehensive survey of snailfish specific genes.</title>
        <authorList>
            <person name="Kim W."/>
            <person name="Song I."/>
            <person name="Jeong J.-H."/>
            <person name="Kim D."/>
            <person name="Kim S."/>
            <person name="Ryu S."/>
            <person name="Song J.Y."/>
            <person name="Lee S.K."/>
        </authorList>
    </citation>
    <scope>NUCLEOTIDE SEQUENCE [LARGE SCALE GENOMIC DNA]</scope>
    <source>
        <tissue evidence="2">Muscle</tissue>
    </source>
</reference>
<protein>
    <submittedName>
        <fullName evidence="2">Uncharacterized protein</fullName>
    </submittedName>
</protein>
<dbReference type="AlphaFoldDB" id="A0A4Z2H6D2"/>